<sequence length="119" mass="14108">MFRDEVRQALSGGFLDTWDESSNSVRDVARKILGVTSRQKKIDKETWCWNEKVQESSRGKRLAKKNWQFRQDEESRQKYKEICGKTKRAVVKAKEKAYSNPYEKLNSKEGEKDLYRLAR</sequence>
<reference evidence="2" key="2">
    <citation type="submission" date="2025-08" db="UniProtKB">
        <authorList>
            <consortium name="RefSeq"/>
        </authorList>
    </citation>
    <scope>IDENTIFICATION</scope>
</reference>
<proteinExistence type="predicted"/>
<dbReference type="RefSeq" id="XP_065645250.1">
    <property type="nucleotide sequence ID" value="XM_065789178.1"/>
</dbReference>
<protein>
    <submittedName>
        <fullName evidence="2">Uncharacterized protein LOC136075743</fullName>
    </submittedName>
</protein>
<gene>
    <name evidence="2" type="primary">LOC136075743</name>
</gene>
<keyword evidence="1" id="KW-1185">Reference proteome</keyword>
<evidence type="ECO:0000313" key="1">
    <source>
        <dbReference type="Proteomes" id="UP001652625"/>
    </source>
</evidence>
<name>A0ABM4B8Q2_HYDVU</name>
<accession>A0ABM4B8Q2</accession>
<reference evidence="1" key="1">
    <citation type="submission" date="2025-05" db="UniProtKB">
        <authorList>
            <consortium name="RefSeq"/>
        </authorList>
    </citation>
    <scope>NUCLEOTIDE SEQUENCE [LARGE SCALE GENOMIC DNA]</scope>
</reference>
<dbReference type="Proteomes" id="UP001652625">
    <property type="component" value="Chromosome 02"/>
</dbReference>
<dbReference type="GeneID" id="136075743"/>
<evidence type="ECO:0000313" key="2">
    <source>
        <dbReference type="RefSeq" id="XP_065645250.1"/>
    </source>
</evidence>
<organism evidence="1 2">
    <name type="scientific">Hydra vulgaris</name>
    <name type="common">Hydra</name>
    <name type="synonym">Hydra attenuata</name>
    <dbReference type="NCBI Taxonomy" id="6087"/>
    <lineage>
        <taxon>Eukaryota</taxon>
        <taxon>Metazoa</taxon>
        <taxon>Cnidaria</taxon>
        <taxon>Hydrozoa</taxon>
        <taxon>Hydroidolina</taxon>
        <taxon>Anthoathecata</taxon>
        <taxon>Aplanulata</taxon>
        <taxon>Hydridae</taxon>
        <taxon>Hydra</taxon>
    </lineage>
</organism>